<keyword evidence="1" id="KW-1133">Transmembrane helix</keyword>
<accession>A0ABY4YAS7</accession>
<protein>
    <submittedName>
        <fullName evidence="2">Uncharacterized protein</fullName>
    </submittedName>
</protein>
<keyword evidence="1" id="KW-0812">Transmembrane</keyword>
<evidence type="ECO:0000313" key="2">
    <source>
        <dbReference type="EMBL" id="USQ14745.1"/>
    </source>
</evidence>
<name>A0ABY4YAS7_9GAMM</name>
<feature type="transmembrane region" description="Helical" evidence="1">
    <location>
        <begin position="88"/>
        <end position="110"/>
    </location>
</feature>
<evidence type="ECO:0000313" key="3">
    <source>
        <dbReference type="Proteomes" id="UP001057474"/>
    </source>
</evidence>
<gene>
    <name evidence="2" type="ORF">J2N86_05440</name>
</gene>
<sequence length="155" mass="17423">MAKKRSTAYFWKTMDNAGSALDILLANLSMSHIPYYAKEYHTASILYPFAHTLHALRDIYNTLEGIVWLSHALFNEPETSVPEVLKGMALGLGSMLLNCLSAIGSLVTLLTRSLSTLFYLGYPCNTGLYIDEDFDLRTMTPEGEDWYVQSRTLTL</sequence>
<keyword evidence="1" id="KW-0472">Membrane</keyword>
<dbReference type="EMBL" id="CP071527">
    <property type="protein sequence ID" value="USQ14745.1"/>
    <property type="molecule type" value="Genomic_DNA"/>
</dbReference>
<evidence type="ECO:0000256" key="1">
    <source>
        <dbReference type="SAM" id="Phobius"/>
    </source>
</evidence>
<organism evidence="2 3">
    <name type="scientific">Legionella lytica</name>
    <dbReference type="NCBI Taxonomy" id="96232"/>
    <lineage>
        <taxon>Bacteria</taxon>
        <taxon>Pseudomonadati</taxon>
        <taxon>Pseudomonadota</taxon>
        <taxon>Gammaproteobacteria</taxon>
        <taxon>Legionellales</taxon>
        <taxon>Legionellaceae</taxon>
        <taxon>Legionella</taxon>
    </lineage>
</organism>
<keyword evidence="3" id="KW-1185">Reference proteome</keyword>
<reference evidence="2" key="1">
    <citation type="submission" date="2021-03" db="EMBL/GenBank/DDBJ databases">
        <title>Legionella lytica PCM 2298.</title>
        <authorList>
            <person name="Koper P."/>
        </authorList>
    </citation>
    <scope>NUCLEOTIDE SEQUENCE</scope>
    <source>
        <strain evidence="2">PCM 2298</strain>
    </source>
</reference>
<dbReference type="RefSeq" id="WP_252581453.1">
    <property type="nucleotide sequence ID" value="NZ_CP071527.1"/>
</dbReference>
<proteinExistence type="predicted"/>
<dbReference type="Proteomes" id="UP001057474">
    <property type="component" value="Chromosome"/>
</dbReference>